<dbReference type="OrthoDB" id="2213137at2759"/>
<dbReference type="InterPro" id="IPR011701">
    <property type="entry name" value="MFS"/>
</dbReference>
<evidence type="ECO:0000256" key="3">
    <source>
        <dbReference type="SAM" id="Phobius"/>
    </source>
</evidence>
<dbReference type="AlphaFoldDB" id="A0A067SHJ3"/>
<dbReference type="HOGENOM" id="CLU_001265_1_2_1"/>
<dbReference type="InterPro" id="IPR020846">
    <property type="entry name" value="MFS_dom"/>
</dbReference>
<comment type="similarity">
    <text evidence="2">Belongs to the major facilitator superfamily. Monocarboxylate porter (TC 2.A.1.13) family.</text>
</comment>
<reference evidence="6" key="1">
    <citation type="journal article" date="2014" name="Proc. Natl. Acad. Sci. U.S.A.">
        <title>Extensive sampling of basidiomycete genomes demonstrates inadequacy of the white-rot/brown-rot paradigm for wood decay fungi.</title>
        <authorList>
            <person name="Riley R."/>
            <person name="Salamov A.A."/>
            <person name="Brown D.W."/>
            <person name="Nagy L.G."/>
            <person name="Floudas D."/>
            <person name="Held B.W."/>
            <person name="Levasseur A."/>
            <person name="Lombard V."/>
            <person name="Morin E."/>
            <person name="Otillar R."/>
            <person name="Lindquist E.A."/>
            <person name="Sun H."/>
            <person name="LaButti K.M."/>
            <person name="Schmutz J."/>
            <person name="Jabbour D."/>
            <person name="Luo H."/>
            <person name="Baker S.E."/>
            <person name="Pisabarro A.G."/>
            <person name="Walton J.D."/>
            <person name="Blanchette R.A."/>
            <person name="Henrissat B."/>
            <person name="Martin F."/>
            <person name="Cullen D."/>
            <person name="Hibbett D.S."/>
            <person name="Grigoriev I.V."/>
        </authorList>
    </citation>
    <scope>NUCLEOTIDE SEQUENCE [LARGE SCALE GENOMIC DNA]</scope>
    <source>
        <strain evidence="6">CBS 339.88</strain>
    </source>
</reference>
<dbReference type="InterPro" id="IPR050327">
    <property type="entry name" value="Proton-linked_MCT"/>
</dbReference>
<comment type="subcellular location">
    <subcellularLocation>
        <location evidence="1">Membrane</location>
        <topology evidence="1">Multi-pass membrane protein</topology>
    </subcellularLocation>
</comment>
<dbReference type="STRING" id="685588.A0A067SHJ3"/>
<evidence type="ECO:0000313" key="5">
    <source>
        <dbReference type="EMBL" id="KDR67204.1"/>
    </source>
</evidence>
<feature type="transmembrane region" description="Helical" evidence="3">
    <location>
        <begin position="165"/>
        <end position="187"/>
    </location>
</feature>
<feature type="transmembrane region" description="Helical" evidence="3">
    <location>
        <begin position="232"/>
        <end position="249"/>
    </location>
</feature>
<feature type="transmembrane region" description="Helical" evidence="3">
    <location>
        <begin position="343"/>
        <end position="362"/>
    </location>
</feature>
<feature type="transmembrane region" description="Helical" evidence="3">
    <location>
        <begin position="368"/>
        <end position="391"/>
    </location>
</feature>
<evidence type="ECO:0000259" key="4">
    <source>
        <dbReference type="PROSITE" id="PS50850"/>
    </source>
</evidence>
<feature type="transmembrane region" description="Helical" evidence="3">
    <location>
        <begin position="142"/>
        <end position="159"/>
    </location>
</feature>
<dbReference type="Gene3D" id="1.20.1250.20">
    <property type="entry name" value="MFS general substrate transporter like domains"/>
    <property type="match status" value="2"/>
</dbReference>
<evidence type="ECO:0000256" key="1">
    <source>
        <dbReference type="ARBA" id="ARBA00004141"/>
    </source>
</evidence>
<organism evidence="5 6">
    <name type="scientific">Galerina marginata (strain CBS 339.88)</name>
    <dbReference type="NCBI Taxonomy" id="685588"/>
    <lineage>
        <taxon>Eukaryota</taxon>
        <taxon>Fungi</taxon>
        <taxon>Dikarya</taxon>
        <taxon>Basidiomycota</taxon>
        <taxon>Agaricomycotina</taxon>
        <taxon>Agaricomycetes</taxon>
        <taxon>Agaricomycetidae</taxon>
        <taxon>Agaricales</taxon>
        <taxon>Agaricineae</taxon>
        <taxon>Strophariaceae</taxon>
        <taxon>Galerina</taxon>
    </lineage>
</organism>
<dbReference type="PROSITE" id="PS50850">
    <property type="entry name" value="MFS"/>
    <property type="match status" value="1"/>
</dbReference>
<evidence type="ECO:0000256" key="2">
    <source>
        <dbReference type="ARBA" id="ARBA00006727"/>
    </source>
</evidence>
<name>A0A067SHJ3_GALM3</name>
<feature type="transmembrane region" description="Helical" evidence="3">
    <location>
        <begin position="199"/>
        <end position="220"/>
    </location>
</feature>
<keyword evidence="6" id="KW-1185">Reference proteome</keyword>
<keyword evidence="3" id="KW-0812">Transmembrane</keyword>
<feature type="transmembrane region" description="Helical" evidence="3">
    <location>
        <begin position="66"/>
        <end position="83"/>
    </location>
</feature>
<dbReference type="PANTHER" id="PTHR11360">
    <property type="entry name" value="MONOCARBOXYLATE TRANSPORTER"/>
    <property type="match status" value="1"/>
</dbReference>
<feature type="transmembrane region" description="Helical" evidence="3">
    <location>
        <begin position="278"/>
        <end position="300"/>
    </location>
</feature>
<dbReference type="PANTHER" id="PTHR11360:SF287">
    <property type="entry name" value="MFS MONOCARBOXYLATE TRANSPORTER"/>
    <property type="match status" value="1"/>
</dbReference>
<protein>
    <recommendedName>
        <fullName evidence="4">Major facilitator superfamily (MFS) profile domain-containing protein</fullName>
    </recommendedName>
</protein>
<keyword evidence="3" id="KW-1133">Transmembrane helix</keyword>
<dbReference type="GO" id="GO:0016020">
    <property type="term" value="C:membrane"/>
    <property type="evidence" value="ECO:0007669"/>
    <property type="project" value="UniProtKB-SubCell"/>
</dbReference>
<feature type="domain" description="Major facilitator superfamily (MFS) profile" evidence="4">
    <location>
        <begin position="1"/>
        <end position="472"/>
    </location>
</feature>
<proteinExistence type="inferred from homology"/>
<sequence length="480" mass="51648">MDNGILLEDLGAEKSPSIHRRDKGESGHGDPKTGVEEVLAVETSVSNVYGDEENPHLPLVDKGREAWMFCISACVFETFIWGWNNTYGIFQDYYSSNPPFDKASPAAISIIGTASLGIQYMEIIVVIALFQRYPEYAKPAMWTCLFICVVSLIVSSFATEIWHLIVLQGVVFGLSAGILYAPIVMWLSDWFIIRRGLAGGIIFGGSGVGGFVFPLVMGYLLDAVGFRWTLRIWALTLGVCCGIALIGVNPRTPIRRSSMDIPRHPWFPSDLSRLKSPLLAIILGTNIVQALGFFPVSLFIPTYTSSLSSARLPSTIVLALFNATSVIFYIMFGRICDSYPYPYVILASGVGSSLAALLLWGFASSLGWVFGFAAVFGGLSGGFPGVWPAAASEIGGSLNHITSLAFGCFAVVKGIAAIVGPIIAASLHDRSNHAKTVYGGFGFRNVEIFVGSMAAATSVGAIVLLFYSTSKRKANKIAPQ</sequence>
<evidence type="ECO:0000313" key="6">
    <source>
        <dbReference type="Proteomes" id="UP000027222"/>
    </source>
</evidence>
<dbReference type="InterPro" id="IPR036259">
    <property type="entry name" value="MFS_trans_sf"/>
</dbReference>
<feature type="transmembrane region" description="Helical" evidence="3">
    <location>
        <begin position="312"/>
        <end position="331"/>
    </location>
</feature>
<gene>
    <name evidence="5" type="ORF">GALMADRAFT_232213</name>
</gene>
<dbReference type="EMBL" id="KL142417">
    <property type="protein sequence ID" value="KDR67204.1"/>
    <property type="molecule type" value="Genomic_DNA"/>
</dbReference>
<dbReference type="GO" id="GO:0022857">
    <property type="term" value="F:transmembrane transporter activity"/>
    <property type="evidence" value="ECO:0007669"/>
    <property type="project" value="InterPro"/>
</dbReference>
<feature type="transmembrane region" description="Helical" evidence="3">
    <location>
        <begin position="403"/>
        <end position="428"/>
    </location>
</feature>
<dbReference type="Pfam" id="PF07690">
    <property type="entry name" value="MFS_1"/>
    <property type="match status" value="1"/>
</dbReference>
<accession>A0A067SHJ3</accession>
<dbReference type="Proteomes" id="UP000027222">
    <property type="component" value="Unassembled WGS sequence"/>
</dbReference>
<keyword evidence="3" id="KW-0472">Membrane</keyword>
<dbReference type="SUPFAM" id="SSF103473">
    <property type="entry name" value="MFS general substrate transporter"/>
    <property type="match status" value="1"/>
</dbReference>
<feature type="transmembrane region" description="Helical" evidence="3">
    <location>
        <begin position="103"/>
        <end position="130"/>
    </location>
</feature>
<feature type="transmembrane region" description="Helical" evidence="3">
    <location>
        <begin position="448"/>
        <end position="467"/>
    </location>
</feature>